<organism evidence="1 2">
    <name type="scientific">Flavobacterium chilense</name>
    <dbReference type="NCBI Taxonomy" id="946677"/>
    <lineage>
        <taxon>Bacteria</taxon>
        <taxon>Pseudomonadati</taxon>
        <taxon>Bacteroidota</taxon>
        <taxon>Flavobacteriia</taxon>
        <taxon>Flavobacteriales</taxon>
        <taxon>Flavobacteriaceae</taxon>
        <taxon>Flavobacterium</taxon>
    </lineage>
</organism>
<dbReference type="Proteomes" id="UP000184028">
    <property type="component" value="Unassembled WGS sequence"/>
</dbReference>
<reference evidence="2" key="1">
    <citation type="submission" date="2016-11" db="EMBL/GenBank/DDBJ databases">
        <authorList>
            <person name="Varghese N."/>
            <person name="Submissions S."/>
        </authorList>
    </citation>
    <scope>NUCLEOTIDE SEQUENCE [LARGE SCALE GENOMIC DNA]</scope>
    <source>
        <strain evidence="2">DSM 24724</strain>
    </source>
</reference>
<accession>A0A1M7MCL1</accession>
<sequence length="255" mass="29622">MRIYNVELLVYGQVAIKRAIDFGTEKELDLGNVFRSDISIKPHKQGFLISSTVYTADQNRAYKVALLFIGKMLDILSIRTNSPLNVSLNEYKQVESGNNVRALINREEFMHCFRVARDLNLNQNKLLRAFSWYRKGLYTDDPFDRFLAFWNAISVIADGYCNDNERTRQGIINKIWDCFITLWGECADWEFINGDDRWINDNNDIRNKIAHGGVTVDVQYVEDVITKLPIVQNVAYKFLKQWAERLGSNVANEIY</sequence>
<gene>
    <name evidence="1" type="ORF">SAMN05444484_1126</name>
</gene>
<dbReference type="AlphaFoldDB" id="A0A1M7MCL1"/>
<dbReference type="EMBL" id="FRBT01000012">
    <property type="protein sequence ID" value="SHM88068.1"/>
    <property type="molecule type" value="Genomic_DNA"/>
</dbReference>
<evidence type="ECO:0000313" key="1">
    <source>
        <dbReference type="EMBL" id="SHM88068.1"/>
    </source>
</evidence>
<dbReference type="STRING" id="946677.SAMN05444484_1126"/>
<name>A0A1M7MCL1_9FLAO</name>
<dbReference type="RefSeq" id="WP_073075467.1">
    <property type="nucleotide sequence ID" value="NZ_FRBT01000012.1"/>
</dbReference>
<protein>
    <submittedName>
        <fullName evidence="1">Uncharacterized protein</fullName>
    </submittedName>
</protein>
<evidence type="ECO:0000313" key="2">
    <source>
        <dbReference type="Proteomes" id="UP000184028"/>
    </source>
</evidence>
<proteinExistence type="predicted"/>
<keyword evidence="2" id="KW-1185">Reference proteome</keyword>